<dbReference type="Proteomes" id="UP000621266">
    <property type="component" value="Unassembled WGS sequence"/>
</dbReference>
<dbReference type="InterPro" id="IPR006016">
    <property type="entry name" value="UspA"/>
</dbReference>
<evidence type="ECO:0000256" key="1">
    <source>
        <dbReference type="ARBA" id="ARBA00008791"/>
    </source>
</evidence>
<name>A0ABQ7FF20_9ACTN</name>
<proteinExistence type="inferred from homology"/>
<dbReference type="PANTHER" id="PTHR46553">
    <property type="entry name" value="ADENINE NUCLEOTIDE ALPHA HYDROLASES-LIKE SUPERFAMILY PROTEIN"/>
    <property type="match status" value="1"/>
</dbReference>
<dbReference type="InterPro" id="IPR014729">
    <property type="entry name" value="Rossmann-like_a/b/a_fold"/>
</dbReference>
<organism evidence="3 4">
    <name type="scientific">Streptomyces lycii</name>
    <dbReference type="NCBI Taxonomy" id="2654337"/>
    <lineage>
        <taxon>Bacteria</taxon>
        <taxon>Bacillati</taxon>
        <taxon>Actinomycetota</taxon>
        <taxon>Actinomycetes</taxon>
        <taxon>Kitasatosporales</taxon>
        <taxon>Streptomycetaceae</taxon>
        <taxon>Streptomyces</taxon>
    </lineage>
</organism>
<protein>
    <submittedName>
        <fullName evidence="3">Universal stress protein</fullName>
    </submittedName>
</protein>
<comment type="caution">
    <text evidence="3">The sequence shown here is derived from an EMBL/GenBank/DDBJ whole genome shotgun (WGS) entry which is preliminary data.</text>
</comment>
<evidence type="ECO:0000313" key="3">
    <source>
        <dbReference type="EMBL" id="KAF4407192.1"/>
    </source>
</evidence>
<accession>A0ABQ7FF20</accession>
<keyword evidence="4" id="KW-1185">Reference proteome</keyword>
<dbReference type="PANTHER" id="PTHR46553:SF3">
    <property type="entry name" value="ADENINE NUCLEOTIDE ALPHA HYDROLASES-LIKE SUPERFAMILY PROTEIN"/>
    <property type="match status" value="1"/>
</dbReference>
<dbReference type="PRINTS" id="PR01438">
    <property type="entry name" value="UNVRSLSTRESS"/>
</dbReference>
<reference evidence="3 4" key="1">
    <citation type="submission" date="2019-10" db="EMBL/GenBank/DDBJ databases">
        <title>Streptomyces tenebrisbrunneis sp.nov., an endogenous actinomycete isolated from of Lycium ruthenicum.</title>
        <authorList>
            <person name="Ma L."/>
        </authorList>
    </citation>
    <scope>NUCLEOTIDE SEQUENCE [LARGE SCALE GENOMIC DNA]</scope>
    <source>
        <strain evidence="3 4">TRM 66187</strain>
    </source>
</reference>
<dbReference type="InterPro" id="IPR006015">
    <property type="entry name" value="Universal_stress_UspA"/>
</dbReference>
<evidence type="ECO:0000259" key="2">
    <source>
        <dbReference type="Pfam" id="PF00582"/>
    </source>
</evidence>
<dbReference type="EMBL" id="WHPN01000327">
    <property type="protein sequence ID" value="KAF4407192.1"/>
    <property type="molecule type" value="Genomic_DNA"/>
</dbReference>
<feature type="domain" description="UspA" evidence="2">
    <location>
        <begin position="149"/>
        <end position="287"/>
    </location>
</feature>
<gene>
    <name evidence="3" type="ORF">GCU69_20775</name>
</gene>
<evidence type="ECO:0000313" key="4">
    <source>
        <dbReference type="Proteomes" id="UP000621266"/>
    </source>
</evidence>
<dbReference type="SUPFAM" id="SSF52402">
    <property type="entry name" value="Adenine nucleotide alpha hydrolases-like"/>
    <property type="match status" value="2"/>
</dbReference>
<feature type="domain" description="UspA" evidence="2">
    <location>
        <begin position="5"/>
        <end position="139"/>
    </location>
</feature>
<comment type="similarity">
    <text evidence="1">Belongs to the universal stress protein A family.</text>
</comment>
<dbReference type="Pfam" id="PF00582">
    <property type="entry name" value="Usp"/>
    <property type="match status" value="2"/>
</dbReference>
<sequence>MELPVVVGADGSEHSLPAIDWAVDAAARHQVPLKIVHASLWGPYEGTESPAGDERFADPPTAAEILGHAEDRARSRQPGVRTSTELMPDDPVYALLRQGRNASAVVTGSRGRGTLRGLLLGSVSLAVAARADCPVVVARGTEPSPGTGRIVLGAGDETDGSSAAEFAFREAEARGAEVRAVRAWRCPAHEVPDHPLIGGEPAQAHSDRASEYLDDLLREPRRAHPGVQVTRRTPEGPARRVLLEESASADLLVVGAQRRHGHHLGLQLGVVNHAVLHHAPCPVAVVPQQT</sequence>
<dbReference type="Gene3D" id="3.40.50.620">
    <property type="entry name" value="HUPs"/>
    <property type="match status" value="2"/>
</dbReference>
<dbReference type="RefSeq" id="WP_098754511.1">
    <property type="nucleotide sequence ID" value="NZ_WHPN01000327.1"/>
</dbReference>